<dbReference type="Pfam" id="PF00353">
    <property type="entry name" value="HemolysinCabind"/>
    <property type="match status" value="12"/>
</dbReference>
<name>A0A562NBJ6_9RHOB</name>
<reference evidence="5 6" key="1">
    <citation type="journal article" date="2015" name="Stand. Genomic Sci.">
        <title>Genomic Encyclopedia of Bacterial and Archaeal Type Strains, Phase III: the genomes of soil and plant-associated and newly described type strains.</title>
        <authorList>
            <person name="Whitman W.B."/>
            <person name="Woyke T."/>
            <person name="Klenk H.P."/>
            <person name="Zhou Y."/>
            <person name="Lilburn T.G."/>
            <person name="Beck B.J."/>
            <person name="De Vos P."/>
            <person name="Vandamme P."/>
            <person name="Eisen J.A."/>
            <person name="Garrity G."/>
            <person name="Hugenholtz P."/>
            <person name="Kyrpides N.C."/>
        </authorList>
    </citation>
    <scope>NUCLEOTIDE SEQUENCE [LARGE SCALE GENOMIC DNA]</scope>
    <source>
        <strain evidence="5 6">CGMCC 1.5364</strain>
    </source>
</reference>
<dbReference type="GO" id="GO:0005509">
    <property type="term" value="F:calcium ion binding"/>
    <property type="evidence" value="ECO:0007669"/>
    <property type="project" value="InterPro"/>
</dbReference>
<accession>A0A562NBJ6</accession>
<gene>
    <name evidence="5" type="ORF">IQ24_03751</name>
</gene>
<evidence type="ECO:0000259" key="4">
    <source>
        <dbReference type="Pfam" id="PF13403"/>
    </source>
</evidence>
<dbReference type="OrthoDB" id="6305173at2"/>
<dbReference type="InterPro" id="IPR001343">
    <property type="entry name" value="Hemolysn_Ca-bd"/>
</dbReference>
<dbReference type="PRINTS" id="PR00313">
    <property type="entry name" value="CABNDNGRPT"/>
</dbReference>
<evidence type="ECO:0000313" key="6">
    <source>
        <dbReference type="Proteomes" id="UP000316225"/>
    </source>
</evidence>
<dbReference type="Pfam" id="PF13403">
    <property type="entry name" value="Hint_2"/>
    <property type="match status" value="1"/>
</dbReference>
<feature type="region of interest" description="Disordered" evidence="3">
    <location>
        <begin position="509"/>
        <end position="572"/>
    </location>
</feature>
<dbReference type="InterPro" id="IPR011049">
    <property type="entry name" value="Serralysin-like_metalloprot_C"/>
</dbReference>
<dbReference type="Proteomes" id="UP000316225">
    <property type="component" value="Unassembled WGS sequence"/>
</dbReference>
<comment type="subcellular location">
    <subcellularLocation>
        <location evidence="1">Secreted</location>
    </subcellularLocation>
</comment>
<dbReference type="PANTHER" id="PTHR38340:SF1">
    <property type="entry name" value="S-LAYER PROTEIN"/>
    <property type="match status" value="1"/>
</dbReference>
<dbReference type="EMBL" id="VLKU01000015">
    <property type="protein sequence ID" value="TWI29271.1"/>
    <property type="molecule type" value="Genomic_DNA"/>
</dbReference>
<organism evidence="5 6">
    <name type="scientific">Paracoccus sulfuroxidans</name>
    <dbReference type="NCBI Taxonomy" id="384678"/>
    <lineage>
        <taxon>Bacteria</taxon>
        <taxon>Pseudomonadati</taxon>
        <taxon>Pseudomonadota</taxon>
        <taxon>Alphaproteobacteria</taxon>
        <taxon>Rhodobacterales</taxon>
        <taxon>Paracoccaceae</taxon>
        <taxon>Paracoccus</taxon>
    </lineage>
</organism>
<feature type="compositionally biased region" description="Polar residues" evidence="3">
    <location>
        <begin position="534"/>
        <end position="546"/>
    </location>
</feature>
<evidence type="ECO:0000256" key="1">
    <source>
        <dbReference type="ARBA" id="ARBA00004613"/>
    </source>
</evidence>
<dbReference type="RefSeq" id="WP_145399842.1">
    <property type="nucleotide sequence ID" value="NZ_VLKU01000015.1"/>
</dbReference>
<sequence length="1009" mass="102445">MAFGYRVTLGSDNSAWTGDRIDLTASEFTPGLSATAAAGGASSTVGGATWKITGTLADGTTVTNQIMGGIFQTDASGALYFVPDDPVASISAAVVDTSPVYTLKETVLGSGNDTFGSPTMTSATPDVIYAGDGNDLIYSGAINGPGAAQDHDVIYGGAGNDRLYAQGGVDRLSGGAGDDYIEGGYGGDIADYSAATGNLNIKLPPWGGTDFTDEQTGGQGKDHLIGIDGIIGGRGNDTLIGYDTAGTDPDGSIFTNYFDGGAGNDSIDGAGGSDFLFGGTGNDIIIGGVGGNRVSFNDTITVYEDQIFGGAGDDILYGDDVDGTNAGGGDDLIQGGAGNDRIIAGAGHDVVFGGDGNDTIYGDSTVAGGSPAGNDTIYGGDGNDLIQSGLGDDLVYGGTGNDNITNNGGRDTIYGDAGNDIIYSAGSGVVHGGDGDDMIQANAGNSASLYGDAGNDNMIGHSTTNDLMFGGDGDDVLTGNGGNDTLSGDAGNDRIYGYADNDLIDGGTGDDSLYGDSGNDTVHGGDGNDLVYGDSSSPGQPNTGNDLLTGGAGNDTMVGGRGSDTIDGGADDDRIYGDDTLGTDTLGGADSISGGAGNDFILAGFGNDTVDGGADSDTILGGEGNDLLHGGDGADELQGGTGNDALYGDAGNDLIFGGTGADTIYGGAGNDIIHGGDSATGDEDNAGDLLNGGEGFDIFHVGNGDTIDDFNTGAGQDFGDGVRENNDFVNLGRYYNQTNLDIINATRVANGLKPYVTPLGWMRADQADGVLNDISTANGFANGMTVTIRNGGSAIAGRDLTWDNTDVVCFAADALIETVEGPVRAGDLSVGDLVHTADAGLQPIRWIGRRRLGAAELEAHPNLRPIRIRAGALGQNLPSRDLVVSPQHRMLARSRIAQRMFGTDEILVAAKQLLQLKGFDIASDLAEVTYVHFLFDAHQIVFANGAPSESLHTGAEALKAVGEAAVAEIYQLFPELRSDTREPARLLAPGRMARKLAQRHMQNGRNLLS</sequence>
<dbReference type="GO" id="GO:0005576">
    <property type="term" value="C:extracellular region"/>
    <property type="evidence" value="ECO:0007669"/>
    <property type="project" value="UniProtKB-SubCell"/>
</dbReference>
<dbReference type="PANTHER" id="PTHR38340">
    <property type="entry name" value="S-LAYER PROTEIN"/>
    <property type="match status" value="1"/>
</dbReference>
<feature type="region of interest" description="Disordered" evidence="3">
    <location>
        <begin position="616"/>
        <end position="640"/>
    </location>
</feature>
<comment type="caution">
    <text evidence="5">The sequence shown here is derived from an EMBL/GenBank/DDBJ whole genome shotgun (WGS) entry which is preliminary data.</text>
</comment>
<evidence type="ECO:0000256" key="3">
    <source>
        <dbReference type="SAM" id="MobiDB-lite"/>
    </source>
</evidence>
<dbReference type="PROSITE" id="PS00330">
    <property type="entry name" value="HEMOLYSIN_CALCIUM"/>
    <property type="match status" value="6"/>
</dbReference>
<dbReference type="InterPro" id="IPR028992">
    <property type="entry name" value="Hedgehog/Intein_dom"/>
</dbReference>
<dbReference type="AlphaFoldDB" id="A0A562NBJ6"/>
<dbReference type="SUPFAM" id="SSF51294">
    <property type="entry name" value="Hedgehog/intein (Hint) domain"/>
    <property type="match status" value="1"/>
</dbReference>
<evidence type="ECO:0000313" key="5">
    <source>
        <dbReference type="EMBL" id="TWI29271.1"/>
    </source>
</evidence>
<keyword evidence="2" id="KW-0964">Secreted</keyword>
<dbReference type="InterPro" id="IPR050557">
    <property type="entry name" value="RTX_toxin/Mannuronan_C5-epim"/>
</dbReference>
<proteinExistence type="predicted"/>
<keyword evidence="6" id="KW-1185">Reference proteome</keyword>
<dbReference type="SUPFAM" id="SSF51120">
    <property type="entry name" value="beta-Roll"/>
    <property type="match status" value="4"/>
</dbReference>
<dbReference type="InterPro" id="IPR018511">
    <property type="entry name" value="Hemolysin-typ_Ca-bd_CS"/>
</dbReference>
<feature type="domain" description="Hedgehog/Intein (Hint)" evidence="4">
    <location>
        <begin position="808"/>
        <end position="954"/>
    </location>
</feature>
<protein>
    <submittedName>
        <fullName evidence="5">Ca2+-binding RTX toxin-like protein</fullName>
    </submittedName>
</protein>
<dbReference type="InterPro" id="IPR036844">
    <property type="entry name" value="Hint_dom_sf"/>
</dbReference>
<dbReference type="Gene3D" id="2.150.10.10">
    <property type="entry name" value="Serralysin-like metalloprotease, C-terminal"/>
    <property type="match status" value="6"/>
</dbReference>
<evidence type="ECO:0000256" key="2">
    <source>
        <dbReference type="ARBA" id="ARBA00022525"/>
    </source>
</evidence>